<evidence type="ECO:0000313" key="1">
    <source>
        <dbReference type="EMBL" id="KOH45834.1"/>
    </source>
</evidence>
<evidence type="ECO:0000313" key="2">
    <source>
        <dbReference type="Proteomes" id="UP000036958"/>
    </source>
</evidence>
<accession>A0A0L8VBL0</accession>
<keyword evidence="2" id="KW-1185">Reference proteome</keyword>
<name>A0A0L8VBL0_9BACT</name>
<dbReference type="Proteomes" id="UP000036958">
    <property type="component" value="Unassembled WGS sequence"/>
</dbReference>
<reference evidence="2" key="1">
    <citation type="submission" date="2015-07" db="EMBL/GenBank/DDBJ databases">
        <title>Genome sequencing of Sunxiuqinia dokdonensis strain SK.</title>
        <authorList>
            <person name="Ahn S."/>
            <person name="Kim B.-C."/>
        </authorList>
    </citation>
    <scope>NUCLEOTIDE SEQUENCE [LARGE SCALE GENOMIC DNA]</scope>
    <source>
        <strain evidence="2">SK</strain>
    </source>
</reference>
<dbReference type="EMBL" id="LGIA01000068">
    <property type="protein sequence ID" value="KOH45834.1"/>
    <property type="molecule type" value="Genomic_DNA"/>
</dbReference>
<gene>
    <name evidence="1" type="ORF">NC99_13480</name>
</gene>
<proteinExistence type="predicted"/>
<organism evidence="1 2">
    <name type="scientific">Sunxiuqinia dokdonensis</name>
    <dbReference type="NCBI Taxonomy" id="1409788"/>
    <lineage>
        <taxon>Bacteria</taxon>
        <taxon>Pseudomonadati</taxon>
        <taxon>Bacteroidota</taxon>
        <taxon>Bacteroidia</taxon>
        <taxon>Marinilabiliales</taxon>
        <taxon>Prolixibacteraceae</taxon>
        <taxon>Sunxiuqinia</taxon>
    </lineage>
</organism>
<protein>
    <submittedName>
        <fullName evidence="1">Uncharacterized protein</fullName>
    </submittedName>
</protein>
<sequence>MWAGNLNDAIEILITSTAWPKLSTFQQQINIKILIVTQFNEHYRIEWNNAH</sequence>
<dbReference type="AlphaFoldDB" id="A0A0L8VBL0"/>
<comment type="caution">
    <text evidence="1">The sequence shown here is derived from an EMBL/GenBank/DDBJ whole genome shotgun (WGS) entry which is preliminary data.</text>
</comment>